<reference evidence="2" key="1">
    <citation type="submission" date="2023-07" db="EMBL/GenBank/DDBJ databases">
        <title>Dyadobacter sp. nov 'subterranea' isolated from contaminted grondwater.</title>
        <authorList>
            <person name="Szabo I."/>
            <person name="Al-Omari J."/>
            <person name="Szerdahelyi S.G."/>
            <person name="Rado J."/>
        </authorList>
    </citation>
    <scope>NUCLEOTIDE SEQUENCE [LARGE SCALE GENOMIC DNA]</scope>
    <source>
        <strain evidence="2">UP-52</strain>
    </source>
</reference>
<keyword evidence="2" id="KW-1185">Reference proteome</keyword>
<name>A0ABR9WFU4_9BACT</name>
<dbReference type="EMBL" id="JACYGY010000001">
    <property type="protein sequence ID" value="MBE9464297.1"/>
    <property type="molecule type" value="Genomic_DNA"/>
</dbReference>
<evidence type="ECO:0000313" key="2">
    <source>
        <dbReference type="Proteomes" id="UP000634134"/>
    </source>
</evidence>
<comment type="caution">
    <text evidence="1">The sequence shown here is derived from an EMBL/GenBank/DDBJ whole genome shotgun (WGS) entry which is preliminary data.</text>
</comment>
<evidence type="ECO:0000313" key="1">
    <source>
        <dbReference type="EMBL" id="MBE9464297.1"/>
    </source>
</evidence>
<gene>
    <name evidence="1" type="ORF">IEE83_20610</name>
</gene>
<organism evidence="1 2">
    <name type="scientific">Dyadobacter subterraneus</name>
    <dbReference type="NCBI Taxonomy" id="2773304"/>
    <lineage>
        <taxon>Bacteria</taxon>
        <taxon>Pseudomonadati</taxon>
        <taxon>Bacteroidota</taxon>
        <taxon>Cytophagia</taxon>
        <taxon>Cytophagales</taxon>
        <taxon>Spirosomataceae</taxon>
        <taxon>Dyadobacter</taxon>
    </lineage>
</organism>
<dbReference type="Gene3D" id="2.160.20.120">
    <property type="match status" value="1"/>
</dbReference>
<dbReference type="Proteomes" id="UP000634134">
    <property type="component" value="Unassembled WGS sequence"/>
</dbReference>
<protein>
    <submittedName>
        <fullName evidence="1">DUF2807 domain-containing protein</fullName>
    </submittedName>
</protein>
<sequence length="224" mass="24922">MKKSNILIIGLLAITLLFVVGSNLVLKAEFEKIDQSDPFYGYKRETLKPFSFVKIAGKQIGVTQIQSGADFKIFYNAERKMLDWKINGDTLELRHIAESDEYANSYYDFDSKPIIYVTTPQLSGIDVAKTVNIVKGFQIKSLDINQNGNSTLLTDNTIDNLSAKLIAGGYLVINAKNKIGTSHIQVKDSSQLSTEKDVFKSFQVGVDSLAKIKLPGSLYRKVNL</sequence>
<proteinExistence type="predicted"/>
<accession>A0ABR9WFU4</accession>
<dbReference type="RefSeq" id="WP_194122368.1">
    <property type="nucleotide sequence ID" value="NZ_JACYGY010000001.1"/>
</dbReference>